<keyword evidence="3" id="KW-1185">Reference proteome</keyword>
<reference evidence="2 3" key="1">
    <citation type="submission" date="2021-12" db="EMBL/GenBank/DDBJ databases">
        <title>Genome seq of p7.</title>
        <authorList>
            <person name="Seo T."/>
        </authorList>
    </citation>
    <scope>NUCLEOTIDE SEQUENCE [LARGE SCALE GENOMIC DNA]</scope>
    <source>
        <strain evidence="2 3">P7</strain>
    </source>
</reference>
<dbReference type="Gene3D" id="3.40.50.2300">
    <property type="match status" value="2"/>
</dbReference>
<dbReference type="PANTHER" id="PTHR35271:SF1">
    <property type="entry name" value="ABC TRANSPORTER, SUBSTRATE-BINDING LIPOPROTEIN"/>
    <property type="match status" value="1"/>
</dbReference>
<dbReference type="Proteomes" id="UP001201463">
    <property type="component" value="Unassembled WGS sequence"/>
</dbReference>
<comment type="caution">
    <text evidence="2">The sequence shown here is derived from an EMBL/GenBank/DDBJ whole genome shotgun (WGS) entry which is preliminary data.</text>
</comment>
<keyword evidence="1" id="KW-0732">Signal</keyword>
<protein>
    <recommendedName>
        <fullName evidence="4">ABC transport system substrate-binding protein</fullName>
    </recommendedName>
</protein>
<proteinExistence type="predicted"/>
<evidence type="ECO:0008006" key="4">
    <source>
        <dbReference type="Google" id="ProtNLM"/>
    </source>
</evidence>
<dbReference type="InterPro" id="IPR007487">
    <property type="entry name" value="ABC_transpt-TYRBP-like"/>
</dbReference>
<accession>A0ABS8XFU1</accession>
<dbReference type="RefSeq" id="WP_233391196.1">
    <property type="nucleotide sequence ID" value="NZ_JAJTWT010000003.1"/>
</dbReference>
<feature type="signal peptide" evidence="1">
    <location>
        <begin position="1"/>
        <end position="23"/>
    </location>
</feature>
<dbReference type="PANTHER" id="PTHR35271">
    <property type="entry name" value="ABC TRANSPORTER, SUBSTRATE-BINDING LIPOPROTEIN-RELATED"/>
    <property type="match status" value="1"/>
</dbReference>
<gene>
    <name evidence="2" type="ORF">LXT12_08740</name>
</gene>
<evidence type="ECO:0000313" key="3">
    <source>
        <dbReference type="Proteomes" id="UP001201463"/>
    </source>
</evidence>
<name>A0ABS8XFU1_9BURK</name>
<sequence length="327" mass="35301">MAATDIVRLAHALALAAASLCLAALRSDQAGGDPRPSVVFLAQGPADPYFDRFATALRERHPQLFAGMRLQALAVPDDEAGFAQALRAAAATGPRLFVAQNGYQAQFLRTVLRAPALVFSSQSDPRKLGVVSGLAEHPEPSTGIWINDELDVKRLELLLDAFPSLKVAAVLGDTDWFAGLGPALDGMQKVAREHGVTLRLFHADSVAEALQLLEEPRAAQAEGWCLPRTQLSLDARIARRLVDMGKPVVAGHTPDVYEAAQLSYAQDRNFVAPALADLVARILQGEPPASIPIQIPQRFQLAVRVSDDPRLPRISSEVVRRADLVIR</sequence>
<organism evidence="2 3">
    <name type="scientific">Pelomonas caseinilytica</name>
    <dbReference type="NCBI Taxonomy" id="2906763"/>
    <lineage>
        <taxon>Bacteria</taxon>
        <taxon>Pseudomonadati</taxon>
        <taxon>Pseudomonadota</taxon>
        <taxon>Betaproteobacteria</taxon>
        <taxon>Burkholderiales</taxon>
        <taxon>Sphaerotilaceae</taxon>
        <taxon>Roseateles</taxon>
    </lineage>
</organism>
<evidence type="ECO:0000313" key="2">
    <source>
        <dbReference type="EMBL" id="MCE4537336.1"/>
    </source>
</evidence>
<dbReference type="EMBL" id="JAJTWT010000003">
    <property type="protein sequence ID" value="MCE4537336.1"/>
    <property type="molecule type" value="Genomic_DNA"/>
</dbReference>
<evidence type="ECO:0000256" key="1">
    <source>
        <dbReference type="SAM" id="SignalP"/>
    </source>
</evidence>
<feature type="chain" id="PRO_5047017297" description="ABC transport system substrate-binding protein" evidence="1">
    <location>
        <begin position="24"/>
        <end position="327"/>
    </location>
</feature>
<dbReference type="Pfam" id="PF04392">
    <property type="entry name" value="ABC_sub_bind"/>
    <property type="match status" value="1"/>
</dbReference>